<dbReference type="InterPro" id="IPR036866">
    <property type="entry name" value="RibonucZ/Hydroxyglut_hydro"/>
</dbReference>
<accession>A0A1E3XA03</accession>
<dbReference type="EMBL" id="MAYW01000061">
    <property type="protein sequence ID" value="ODS32467.1"/>
    <property type="molecule type" value="Genomic_DNA"/>
</dbReference>
<proteinExistence type="predicted"/>
<evidence type="ECO:0000313" key="2">
    <source>
        <dbReference type="Proteomes" id="UP000094056"/>
    </source>
</evidence>
<evidence type="ECO:0000313" key="1">
    <source>
        <dbReference type="EMBL" id="ODS32467.1"/>
    </source>
</evidence>
<dbReference type="AlphaFoldDB" id="A0A1E3XA03"/>
<name>A0A1E3XA03_9BACT</name>
<dbReference type="SUPFAM" id="SSF56281">
    <property type="entry name" value="Metallo-hydrolase/oxidoreductase"/>
    <property type="match status" value="1"/>
</dbReference>
<comment type="caution">
    <text evidence="1">The sequence shown here is derived from an EMBL/GenBank/DDBJ whole genome shotgun (WGS) entry which is preliminary data.</text>
</comment>
<dbReference type="Gene3D" id="3.60.15.10">
    <property type="entry name" value="Ribonuclease Z/Hydroxyacylglutathione hydrolase-like"/>
    <property type="match status" value="1"/>
</dbReference>
<sequence length="496" mass="56757">MKNGITLKILGDYGPFSKVGKSIGYQVNVGQSSYMVDCGAPLFQQVGGNGLKEINGVIITHCHDDHKRWFTDLALFHMYAPDISHKLTLLTTEAINEELRFSSGSALNNSLSICRKKVVDIAYEDYVNFQMIGPYARYKIVSKDEGGGKTGLYITDRDGNIVAPDKAKIVISRKTGRPRMLFKDPDYREWVEPESFYPFSSDVFYEKSKNNYINNEEGYTIEAIKAPVWHGILGIGIRIRSDEEALVFSSDTVNDKVLWKQLYMEKKKQNFNDILEEEFESASVIYGDINDYIERVWGEERYREAVNAFNDAVVIHDISVRNSVVHTDYEGLDNTFLKKDKTILTHSPDEMTSEWVLSEADKTFIIKGKAIFEKVGNKLFPMNADIYHKKASRYYVGYKNEKGKYTVYEKDGLLRLSNDYNFNGTPLCNIDLYEDISGKYYKKLDGEDAIYLERVKGRVELIKFTEDGSRGQILNGHKREILTSNRKSTQISSDKT</sequence>
<dbReference type="Proteomes" id="UP000094056">
    <property type="component" value="Unassembled WGS sequence"/>
</dbReference>
<reference evidence="1 2" key="1">
    <citation type="submission" date="2016-07" db="EMBL/GenBank/DDBJ databases">
        <title>Draft genome of Scalindua rubra, obtained from a brine-seawater interface in the Red Sea, sheds light on salt adaptation in anammox bacteria.</title>
        <authorList>
            <person name="Speth D.R."/>
            <person name="Lagkouvardos I."/>
            <person name="Wang Y."/>
            <person name="Qian P.-Y."/>
            <person name="Dutilh B.E."/>
            <person name="Jetten M.S."/>
        </authorList>
    </citation>
    <scope>NUCLEOTIDE SEQUENCE [LARGE SCALE GENOMIC DNA]</scope>
    <source>
        <strain evidence="1">BSI-1</strain>
    </source>
</reference>
<organism evidence="1 2">
    <name type="scientific">Candidatus Scalindua rubra</name>
    <dbReference type="NCBI Taxonomy" id="1872076"/>
    <lineage>
        <taxon>Bacteria</taxon>
        <taxon>Pseudomonadati</taxon>
        <taxon>Planctomycetota</taxon>
        <taxon>Candidatus Brocadiia</taxon>
        <taxon>Candidatus Brocadiales</taxon>
        <taxon>Candidatus Scalinduaceae</taxon>
        <taxon>Candidatus Scalindua</taxon>
    </lineage>
</organism>
<gene>
    <name evidence="1" type="ORF">SCARUB_02411</name>
</gene>
<protein>
    <submittedName>
        <fullName evidence="1">Beta-lactamase superfamily domain protein</fullName>
    </submittedName>
</protein>
<dbReference type="Pfam" id="PF23023">
    <property type="entry name" value="Anti-Pycsar_Apyc1"/>
    <property type="match status" value="1"/>
</dbReference>